<reference evidence="11 12" key="1">
    <citation type="submission" date="2019-09" db="EMBL/GenBank/DDBJ databases">
        <title>Bird 10,000 Genomes (B10K) Project - Family phase.</title>
        <authorList>
            <person name="Zhang G."/>
        </authorList>
    </citation>
    <scope>NUCLEOTIDE SEQUENCE [LARGE SCALE GENOMIC DNA]</scope>
    <source>
        <strain evidence="11">B10K-DU-001-23</strain>
        <tissue evidence="11">Muscle</tissue>
    </source>
</reference>
<evidence type="ECO:0000256" key="4">
    <source>
        <dbReference type="ARBA" id="ARBA00022448"/>
    </source>
</evidence>
<evidence type="ECO:0000256" key="9">
    <source>
        <dbReference type="ARBA" id="ARBA00023180"/>
    </source>
</evidence>
<keyword evidence="12" id="KW-1185">Reference proteome</keyword>
<dbReference type="GO" id="GO:0005886">
    <property type="term" value="C:plasma membrane"/>
    <property type="evidence" value="ECO:0007669"/>
    <property type="project" value="UniProtKB-SubCell"/>
</dbReference>
<feature type="transmembrane region" description="Helical" evidence="10">
    <location>
        <begin position="278"/>
        <end position="298"/>
    </location>
</feature>
<comment type="function">
    <text evidence="10">Plasma membrane transporter mediating the uptake by cells of the water soluble vitamin B2/riboflavin that plays a key role in biochemical oxidation-reduction reactions of the carbohydrate, lipid, and amino acid metabolism.</text>
</comment>
<evidence type="ECO:0000256" key="1">
    <source>
        <dbReference type="ARBA" id="ARBA00000215"/>
    </source>
</evidence>
<evidence type="ECO:0000313" key="11">
    <source>
        <dbReference type="EMBL" id="NXG59718.1"/>
    </source>
</evidence>
<feature type="transmembrane region" description="Helical" evidence="10">
    <location>
        <begin position="379"/>
        <end position="402"/>
    </location>
</feature>
<keyword evidence="7 10" id="KW-1133">Transmembrane helix</keyword>
<dbReference type="PANTHER" id="PTHR12929:SF4">
    <property type="entry name" value="SOLUTE CARRIER FAMILY 52, RIBOFLAVIN TRANSPORTER, MEMBER 3"/>
    <property type="match status" value="1"/>
</dbReference>
<evidence type="ECO:0000256" key="2">
    <source>
        <dbReference type="ARBA" id="ARBA00004651"/>
    </source>
</evidence>
<keyword evidence="4 10" id="KW-0813">Transport</keyword>
<feature type="transmembrane region" description="Helical" evidence="10">
    <location>
        <begin position="414"/>
        <end position="442"/>
    </location>
</feature>
<feature type="transmembrane region" description="Helical" evidence="10">
    <location>
        <begin position="105"/>
        <end position="130"/>
    </location>
</feature>
<evidence type="ECO:0000256" key="10">
    <source>
        <dbReference type="RuleBase" id="RU368035"/>
    </source>
</evidence>
<feature type="transmembrane region" description="Helical" evidence="10">
    <location>
        <begin position="137"/>
        <end position="158"/>
    </location>
</feature>
<keyword evidence="6 10" id="KW-0812">Transmembrane</keyword>
<keyword evidence="9" id="KW-0325">Glycoprotein</keyword>
<name>A0A7K9D5C3_9AVES</name>
<evidence type="ECO:0000256" key="7">
    <source>
        <dbReference type="ARBA" id="ARBA00022989"/>
    </source>
</evidence>
<feature type="transmembrane region" description="Helical" evidence="10">
    <location>
        <begin position="318"/>
        <end position="340"/>
    </location>
</feature>
<keyword evidence="5 10" id="KW-1003">Cell membrane</keyword>
<keyword evidence="8 10" id="KW-0472">Membrane</keyword>
<sequence>MELLTHLLACVFGTGSWVAINGLWVELPVLVTVLPEQWDLPSYITIIIQMANVGPLFITLMHRFRPGLLKEVAVVYVVVSVGVLACLLLAFLWNHTTSIAGRPHSTAFMVLTFFLALVDCTSSVTFLPFMMQLQPQYLTTFFIGEGLSGLIPAVIALGQGSGISSCSNVTHLVNITSGNETVETTIIQLETRYLPANFSTLLFFLLMTVMMLGCLLAFFFLTRQPKVWELSQHQLFPSSIMLSSFDQIPNEGADSRLNRGCVCPKDAKGPGDILPDKVYYPLAKLVFIYFLIAWVSTLTNGVLPSVQSYSCLPYGNTAYHLAATLSSVANPLACVVAMLLPSRSLALLGTLTMAGMCFAAYNMAIAVMSPCPLLQQSQWGSATIILSWVLFTGTLSYVKVMAGVILRSRSRSALVWYGALEQLGSLLGALLMFPLVNIYGFFKSADYCSLQCPL</sequence>
<dbReference type="PANTHER" id="PTHR12929">
    <property type="entry name" value="SOLUTE CARRIER FAMILY 52"/>
    <property type="match status" value="1"/>
</dbReference>
<feature type="transmembrane region" description="Helical" evidence="10">
    <location>
        <begin position="347"/>
        <end position="367"/>
    </location>
</feature>
<dbReference type="InterPro" id="IPR009357">
    <property type="entry name" value="Riboflavin_transptr"/>
</dbReference>
<dbReference type="GO" id="GO:0032217">
    <property type="term" value="F:riboflavin transmembrane transporter activity"/>
    <property type="evidence" value="ECO:0007669"/>
    <property type="project" value="UniProtKB-UniRule"/>
</dbReference>
<evidence type="ECO:0000256" key="8">
    <source>
        <dbReference type="ARBA" id="ARBA00023136"/>
    </source>
</evidence>
<comment type="catalytic activity">
    <reaction evidence="1 10">
        <text>riboflavin(in) = riboflavin(out)</text>
        <dbReference type="Rhea" id="RHEA:35015"/>
        <dbReference type="ChEBI" id="CHEBI:57986"/>
    </reaction>
</comment>
<feature type="non-terminal residue" evidence="11">
    <location>
        <position position="1"/>
    </location>
</feature>
<feature type="transmembrane region" description="Helical" evidence="10">
    <location>
        <begin position="201"/>
        <end position="221"/>
    </location>
</feature>
<organism evidence="11 12">
    <name type="scientific">Hemiprocne comata</name>
    <dbReference type="NCBI Taxonomy" id="243314"/>
    <lineage>
        <taxon>Eukaryota</taxon>
        <taxon>Metazoa</taxon>
        <taxon>Chordata</taxon>
        <taxon>Craniata</taxon>
        <taxon>Vertebrata</taxon>
        <taxon>Euteleostomi</taxon>
        <taxon>Archelosauria</taxon>
        <taxon>Archosauria</taxon>
        <taxon>Dinosauria</taxon>
        <taxon>Saurischia</taxon>
        <taxon>Theropoda</taxon>
        <taxon>Coelurosauria</taxon>
        <taxon>Aves</taxon>
        <taxon>Neognathae</taxon>
        <taxon>Neoaves</taxon>
        <taxon>Strisores</taxon>
        <taxon>Apodiformes</taxon>
        <taxon>Apodidae</taxon>
        <taxon>Hemiprocninae</taxon>
        <taxon>Hemiprocne</taxon>
    </lineage>
</organism>
<proteinExistence type="inferred from homology"/>
<comment type="similarity">
    <text evidence="3 10">Belongs to the riboflavin transporter family.</text>
</comment>
<dbReference type="EMBL" id="VWZJ01006016">
    <property type="protein sequence ID" value="NXG59718.1"/>
    <property type="molecule type" value="Genomic_DNA"/>
</dbReference>
<evidence type="ECO:0000256" key="5">
    <source>
        <dbReference type="ARBA" id="ARBA00022475"/>
    </source>
</evidence>
<protein>
    <recommendedName>
        <fullName evidence="10">Riboflavin transporter</fullName>
    </recommendedName>
</protein>
<gene>
    <name evidence="11" type="primary">Slc52a3</name>
    <name evidence="11" type="ORF">HEMCOM_R11883</name>
</gene>
<dbReference type="AlphaFoldDB" id="A0A7K9D5C3"/>
<evidence type="ECO:0000256" key="3">
    <source>
        <dbReference type="ARBA" id="ARBA00006366"/>
    </source>
</evidence>
<feature type="transmembrane region" description="Helical" evidence="10">
    <location>
        <begin position="73"/>
        <end position="93"/>
    </location>
</feature>
<feature type="non-terminal residue" evidence="11">
    <location>
        <position position="454"/>
    </location>
</feature>
<accession>A0A7K9D5C3</accession>
<comment type="subcellular location">
    <subcellularLocation>
        <location evidence="2 10">Cell membrane</location>
        <topology evidence="2 10">Multi-pass membrane protein</topology>
    </subcellularLocation>
</comment>
<comment type="caution">
    <text evidence="11">The sequence shown here is derived from an EMBL/GenBank/DDBJ whole genome shotgun (WGS) entry which is preliminary data.</text>
</comment>
<evidence type="ECO:0000256" key="6">
    <source>
        <dbReference type="ARBA" id="ARBA00022692"/>
    </source>
</evidence>
<evidence type="ECO:0000313" key="12">
    <source>
        <dbReference type="Proteomes" id="UP000518305"/>
    </source>
</evidence>
<dbReference type="OrthoDB" id="9995836at2759"/>
<dbReference type="Pfam" id="PF06237">
    <property type="entry name" value="SLC52_ribofla_tr"/>
    <property type="match status" value="1"/>
</dbReference>
<dbReference type="Proteomes" id="UP000518305">
    <property type="component" value="Unassembled WGS sequence"/>
</dbReference>
<feature type="transmembrane region" description="Helical" evidence="10">
    <location>
        <begin position="42"/>
        <end position="61"/>
    </location>
</feature>